<name>A0A848B5Y9_9FIRM</name>
<dbReference type="EMBL" id="JABAFA010000053">
    <property type="protein sequence ID" value="NMD99749.1"/>
    <property type="molecule type" value="Genomic_DNA"/>
</dbReference>
<protein>
    <recommendedName>
        <fullName evidence="2">UPF0102 protein HF878_09835</fullName>
    </recommendedName>
</protein>
<organism evidence="3 4">
    <name type="scientific">Selenomonas bovis</name>
    <dbReference type="NCBI Taxonomy" id="416586"/>
    <lineage>
        <taxon>Bacteria</taxon>
        <taxon>Bacillati</taxon>
        <taxon>Bacillota</taxon>
        <taxon>Negativicutes</taxon>
        <taxon>Selenomonadales</taxon>
        <taxon>Selenomonadaceae</taxon>
        <taxon>Selenomonas</taxon>
    </lineage>
</organism>
<dbReference type="InterPro" id="IPR011856">
    <property type="entry name" value="tRNA_endonuc-like_dom_sf"/>
</dbReference>
<dbReference type="PANTHER" id="PTHR34039">
    <property type="entry name" value="UPF0102 PROTEIN YRAN"/>
    <property type="match status" value="1"/>
</dbReference>
<reference evidence="3 4" key="1">
    <citation type="submission" date="2020-04" db="EMBL/GenBank/DDBJ databases">
        <authorList>
            <person name="Hitch T.C.A."/>
            <person name="Wylensek D."/>
            <person name="Clavel T."/>
        </authorList>
    </citation>
    <scope>NUCLEOTIDE SEQUENCE [LARGE SCALE GENOMIC DNA]</scope>
    <source>
        <strain evidence="3 4">PG-130-P53-12</strain>
    </source>
</reference>
<dbReference type="RefSeq" id="WP_170077971.1">
    <property type="nucleotide sequence ID" value="NZ_JABAFA010000053.1"/>
</dbReference>
<dbReference type="HAMAP" id="MF_00048">
    <property type="entry name" value="UPF0102"/>
    <property type="match status" value="1"/>
</dbReference>
<dbReference type="InterPro" id="IPR011335">
    <property type="entry name" value="Restrct_endonuc-II-like"/>
</dbReference>
<gene>
    <name evidence="3" type="ORF">HF878_09835</name>
</gene>
<comment type="caution">
    <text evidence="3">The sequence shown here is derived from an EMBL/GenBank/DDBJ whole genome shotgun (WGS) entry which is preliminary data.</text>
</comment>
<dbReference type="CDD" id="cd20736">
    <property type="entry name" value="PoNe_Nuclease"/>
    <property type="match status" value="1"/>
</dbReference>
<dbReference type="InterPro" id="IPR003509">
    <property type="entry name" value="UPF0102_YraN-like"/>
</dbReference>
<evidence type="ECO:0000256" key="2">
    <source>
        <dbReference type="HAMAP-Rule" id="MF_00048"/>
    </source>
</evidence>
<evidence type="ECO:0000313" key="3">
    <source>
        <dbReference type="EMBL" id="NMD99749.1"/>
    </source>
</evidence>
<dbReference type="Proteomes" id="UP000543804">
    <property type="component" value="Unassembled WGS sequence"/>
</dbReference>
<dbReference type="NCBIfam" id="NF009150">
    <property type="entry name" value="PRK12497.1-3"/>
    <property type="match status" value="1"/>
</dbReference>
<dbReference type="Pfam" id="PF02021">
    <property type="entry name" value="UPF0102"/>
    <property type="match status" value="1"/>
</dbReference>
<dbReference type="AlphaFoldDB" id="A0A848B5Y9"/>
<dbReference type="PANTHER" id="PTHR34039:SF1">
    <property type="entry name" value="UPF0102 PROTEIN YRAN"/>
    <property type="match status" value="1"/>
</dbReference>
<accession>A0A848B5Y9</accession>
<dbReference type="Gene3D" id="3.40.1350.10">
    <property type="match status" value="1"/>
</dbReference>
<dbReference type="NCBIfam" id="TIGR00252">
    <property type="entry name" value="YraN family protein"/>
    <property type="match status" value="1"/>
</dbReference>
<dbReference type="SUPFAM" id="SSF52980">
    <property type="entry name" value="Restriction endonuclease-like"/>
    <property type="match status" value="1"/>
</dbReference>
<sequence length="120" mass="14025">MSRQELGQRGEECAAAFLERKGYRIAARNYRAKVGEIDIIAWQDRETLVFVEVKTRQGCLFGVPAQAVDAHKRKKIILTATQYLRQRRLDDCFCRFDVIEVYAIPTAPWRIRHYEGAFEM</sequence>
<dbReference type="NCBIfam" id="NF009154">
    <property type="entry name" value="PRK12497.3-3"/>
    <property type="match status" value="1"/>
</dbReference>
<evidence type="ECO:0000313" key="4">
    <source>
        <dbReference type="Proteomes" id="UP000543804"/>
    </source>
</evidence>
<dbReference type="GO" id="GO:0003676">
    <property type="term" value="F:nucleic acid binding"/>
    <property type="evidence" value="ECO:0007669"/>
    <property type="project" value="InterPro"/>
</dbReference>
<proteinExistence type="inferred from homology"/>
<evidence type="ECO:0000256" key="1">
    <source>
        <dbReference type="ARBA" id="ARBA00006738"/>
    </source>
</evidence>
<keyword evidence="4" id="KW-1185">Reference proteome</keyword>
<comment type="similarity">
    <text evidence="1 2">Belongs to the UPF0102 family.</text>
</comment>